<dbReference type="AlphaFoldDB" id="A0A427U366"/>
<proteinExistence type="predicted"/>
<name>A0A427U366_9VIBR</name>
<evidence type="ECO:0000313" key="1">
    <source>
        <dbReference type="EMBL" id="RSD31086.1"/>
    </source>
</evidence>
<comment type="caution">
    <text evidence="1">The sequence shown here is derived from an EMBL/GenBank/DDBJ whole genome shotgun (WGS) entry which is preliminary data.</text>
</comment>
<dbReference type="OrthoDB" id="3652431at2"/>
<dbReference type="Pfam" id="PF10100">
    <property type="entry name" value="Staph_opine_DH"/>
    <property type="match status" value="1"/>
</dbReference>
<reference evidence="1 2" key="1">
    <citation type="submission" date="2018-12" db="EMBL/GenBank/DDBJ databases">
        <title>Genomic taxonomy of the Vibrionaceae family.</title>
        <authorList>
            <person name="Gomez-Gil B."/>
            <person name="Enciso-Ibarra K."/>
        </authorList>
    </citation>
    <scope>NUCLEOTIDE SEQUENCE [LARGE SCALE GENOMIC DNA]</scope>
    <source>
        <strain evidence="1 2">CAIM 594</strain>
    </source>
</reference>
<gene>
    <name evidence="1" type="ORF">EJA03_10475</name>
</gene>
<dbReference type="InterPro" id="IPR016935">
    <property type="entry name" value="Opine_metallophore_DH"/>
</dbReference>
<organism evidence="1 2">
    <name type="scientific">Vibrio pectenicida</name>
    <dbReference type="NCBI Taxonomy" id="62763"/>
    <lineage>
        <taxon>Bacteria</taxon>
        <taxon>Pseudomonadati</taxon>
        <taxon>Pseudomonadota</taxon>
        <taxon>Gammaproteobacteria</taxon>
        <taxon>Vibrionales</taxon>
        <taxon>Vibrionaceae</taxon>
        <taxon>Vibrio</taxon>
    </lineage>
</organism>
<accession>A0A427U366</accession>
<dbReference type="RefSeq" id="WP_125321298.1">
    <property type="nucleotide sequence ID" value="NZ_AP024890.1"/>
</dbReference>
<evidence type="ECO:0000313" key="2">
    <source>
        <dbReference type="Proteomes" id="UP000269041"/>
    </source>
</evidence>
<sequence length="425" mass="48001">MTHQLGRLLIVGAGPAAFQTAALLRPHCSHLGMVSRRSAHWQTRARRLQDGEAVQVDVAKDNLSCFVKSACINSVYPDLDLVEGEWDSIIIATPAYALVSVLKGLPVDSLTQVKEVVLLSSWFGGHQITQGFFEQHGLTPSVLVFSNYFAATKFEQKEHTLRVITKAVKKRVYAYVSQNKHGIFSLFNEALSQVDSQIQTLKNGFSVEGRNITLYVHSALFINPFSLDHIFSVGGDKKYMYKLFPEGPITTFTMQTLVLLWRDMSSLIEKLGGESFNLLQFLNDDNYPVREESLSRYQIDTFTDCMPIEQEYRLYVRYSAILIDPFSTPDKDGRYFDFSAVPFAKGNLEKGYWPRIPSEDLQALYWLQSLSSYCGIDCASISQVLGVFEQWLLDQGLENPFTQSNQDQASQGLTWLPSDLGVNYE</sequence>
<protein>
    <submittedName>
        <fullName evidence="1">DUF2338 family protein</fullName>
    </submittedName>
</protein>
<keyword evidence="2" id="KW-1185">Reference proteome</keyword>
<dbReference type="Proteomes" id="UP000269041">
    <property type="component" value="Unassembled WGS sequence"/>
</dbReference>
<dbReference type="EMBL" id="RSFA01000042">
    <property type="protein sequence ID" value="RSD31086.1"/>
    <property type="molecule type" value="Genomic_DNA"/>
</dbReference>